<protein>
    <submittedName>
        <fullName evidence="1">Uncharacterized protein</fullName>
    </submittedName>
</protein>
<dbReference type="Proteomes" id="UP001164250">
    <property type="component" value="Chromosome 1"/>
</dbReference>
<accession>A0ACC1C6G9</accession>
<gene>
    <name evidence="1" type="ORF">Patl1_03198</name>
</gene>
<reference evidence="2" key="1">
    <citation type="journal article" date="2023" name="G3 (Bethesda)">
        <title>Genome assembly and association tests identify interacting loci associated with vigor, precocity, and sex in interspecific pistachio rootstocks.</title>
        <authorList>
            <person name="Palmer W."/>
            <person name="Jacygrad E."/>
            <person name="Sagayaradj S."/>
            <person name="Cavanaugh K."/>
            <person name="Han R."/>
            <person name="Bertier L."/>
            <person name="Beede B."/>
            <person name="Kafkas S."/>
            <person name="Golino D."/>
            <person name="Preece J."/>
            <person name="Michelmore R."/>
        </authorList>
    </citation>
    <scope>NUCLEOTIDE SEQUENCE [LARGE SCALE GENOMIC DNA]</scope>
</reference>
<comment type="caution">
    <text evidence="1">The sequence shown here is derived from an EMBL/GenBank/DDBJ whole genome shotgun (WGS) entry which is preliminary data.</text>
</comment>
<evidence type="ECO:0000313" key="1">
    <source>
        <dbReference type="EMBL" id="KAJ0111150.1"/>
    </source>
</evidence>
<proteinExistence type="predicted"/>
<evidence type="ECO:0000313" key="2">
    <source>
        <dbReference type="Proteomes" id="UP001164250"/>
    </source>
</evidence>
<keyword evidence="2" id="KW-1185">Reference proteome</keyword>
<name>A0ACC1C6G9_9ROSI</name>
<sequence length="170" mass="19270">MNLDNLSILRNLMDSSWVYFLIGSCNGLLCLGINLEYRVVFVFNPSTGEFKKVQCATPPHNLLEGIALYGFGYVQSLDDYKFVEFSYFDEDVCLNILSPRNNTRKSVPFDPPLTLQHYKQLSNATTGTPLNGTIHWACHSVIINSCSIVALIWRKKSSKHCPIKILYTNN</sequence>
<organism evidence="1 2">
    <name type="scientific">Pistacia atlantica</name>
    <dbReference type="NCBI Taxonomy" id="434234"/>
    <lineage>
        <taxon>Eukaryota</taxon>
        <taxon>Viridiplantae</taxon>
        <taxon>Streptophyta</taxon>
        <taxon>Embryophyta</taxon>
        <taxon>Tracheophyta</taxon>
        <taxon>Spermatophyta</taxon>
        <taxon>Magnoliopsida</taxon>
        <taxon>eudicotyledons</taxon>
        <taxon>Gunneridae</taxon>
        <taxon>Pentapetalae</taxon>
        <taxon>rosids</taxon>
        <taxon>malvids</taxon>
        <taxon>Sapindales</taxon>
        <taxon>Anacardiaceae</taxon>
        <taxon>Pistacia</taxon>
    </lineage>
</organism>
<dbReference type="EMBL" id="CM047897">
    <property type="protein sequence ID" value="KAJ0111150.1"/>
    <property type="molecule type" value="Genomic_DNA"/>
</dbReference>